<evidence type="ECO:0000313" key="2">
    <source>
        <dbReference type="Proteomes" id="UP001432011"/>
    </source>
</evidence>
<proteinExistence type="predicted"/>
<name>A0ABZ1SI19_9ACTN</name>
<accession>A0ABZ1SI19</accession>
<organism evidence="1 2">
    <name type="scientific">Microbispora hainanensis</name>
    <dbReference type="NCBI Taxonomy" id="568844"/>
    <lineage>
        <taxon>Bacteria</taxon>
        <taxon>Bacillati</taxon>
        <taxon>Actinomycetota</taxon>
        <taxon>Actinomycetes</taxon>
        <taxon>Streptosporangiales</taxon>
        <taxon>Streptosporangiaceae</taxon>
        <taxon>Microbispora</taxon>
    </lineage>
</organism>
<gene>
    <name evidence="1" type="ORF">OG913_20910</name>
</gene>
<protein>
    <submittedName>
        <fullName evidence="1">Uncharacterized protein</fullName>
    </submittedName>
</protein>
<dbReference type="Proteomes" id="UP001432011">
    <property type="component" value="Chromosome"/>
</dbReference>
<reference evidence="1" key="1">
    <citation type="submission" date="2022-10" db="EMBL/GenBank/DDBJ databases">
        <title>The complete genomes of actinobacterial strains from the NBC collection.</title>
        <authorList>
            <person name="Joergensen T.S."/>
            <person name="Alvarez Arevalo M."/>
            <person name="Sterndorff E.B."/>
            <person name="Faurdal D."/>
            <person name="Vuksanovic O."/>
            <person name="Mourched A.-S."/>
            <person name="Charusanti P."/>
            <person name="Shaw S."/>
            <person name="Blin K."/>
            <person name="Weber T."/>
        </authorList>
    </citation>
    <scope>NUCLEOTIDE SEQUENCE</scope>
    <source>
        <strain evidence="1">NBC_00254</strain>
    </source>
</reference>
<dbReference type="RefSeq" id="WP_328708281.1">
    <property type="nucleotide sequence ID" value="NZ_CP108085.1"/>
</dbReference>
<evidence type="ECO:0000313" key="1">
    <source>
        <dbReference type="EMBL" id="WUP71903.1"/>
    </source>
</evidence>
<keyword evidence="2" id="KW-1185">Reference proteome</keyword>
<dbReference type="EMBL" id="CP108085">
    <property type="protein sequence ID" value="WUP71903.1"/>
    <property type="molecule type" value="Genomic_DNA"/>
</dbReference>
<sequence>MRAWDIRARVVRALDNGCVGVLPGLEVDDREGIAGGRPVGRPQRRIGDQPVPPLTVVRIIRTVKALRIDIERFHRTSTRYFESVY</sequence>